<dbReference type="GeneID" id="83183361"/>
<dbReference type="Proteomes" id="UP001150904">
    <property type="component" value="Unassembled WGS sequence"/>
</dbReference>
<name>A0A9W9JES6_9EURO</name>
<dbReference type="InterPro" id="IPR052579">
    <property type="entry name" value="Zinc_finger_SWIM"/>
</dbReference>
<dbReference type="Pfam" id="PF10551">
    <property type="entry name" value="MULE"/>
    <property type="match status" value="1"/>
</dbReference>
<proteinExistence type="predicted"/>
<feature type="compositionally biased region" description="Basic and acidic residues" evidence="1">
    <location>
        <begin position="297"/>
        <end position="309"/>
    </location>
</feature>
<feature type="domain" description="MULE transposase" evidence="2">
    <location>
        <begin position="165"/>
        <end position="262"/>
    </location>
</feature>
<organism evidence="3 4">
    <name type="scientific">Penicillium cinerascens</name>
    <dbReference type="NCBI Taxonomy" id="70096"/>
    <lineage>
        <taxon>Eukaryota</taxon>
        <taxon>Fungi</taxon>
        <taxon>Dikarya</taxon>
        <taxon>Ascomycota</taxon>
        <taxon>Pezizomycotina</taxon>
        <taxon>Eurotiomycetes</taxon>
        <taxon>Eurotiomycetidae</taxon>
        <taxon>Eurotiales</taxon>
        <taxon>Aspergillaceae</taxon>
        <taxon>Penicillium</taxon>
    </lineage>
</organism>
<evidence type="ECO:0000256" key="1">
    <source>
        <dbReference type="SAM" id="MobiDB-lite"/>
    </source>
</evidence>
<sequence length="501" mass="58137">MRIIELGRLQLSRWAVLSMMGCPFDIAIRLRQTTNKWEITHENTLHSHGPTPLSTQHIHRTQELLAKASIIDHYIRQGYTTRQVLTGLREEDSSYALIPRDIYNRRKKLSTEFLAGRTPIQALLMELPKDNDWIFRHKLDYEGHLTALFCIHRTSLEMLRRHPWVILMDCTYKTNRYGLPLLDIVGLVSTGQTCYIAFAFIQDEKQDTYEVVLHCLAEAYESLSLQYPRTILIDKERALINAINVVFPDTKTIICIWHIEMNLLKKARPLLSDQIAIARRDGFPLPTGLDLDLDPDDPTRSNRPKTKDQLQEELRKLVDKGWKKMLQRWNQVVYADSETLLNQRWDWFKESYADPVFQPLLAYLQAEWLDDCPEQFLRLYTAHYLHLGETATSRAEAAHWLLKKDLHTSANDLLVVLTTFERVINRQYTNIRHTIASEQKGKTNQLSNQTAAADRKKPPVSHVSTLSSNTKTHTKASNLSFPISNGIYTHSVRRHLSTLYS</sequence>
<dbReference type="OrthoDB" id="4367135at2759"/>
<evidence type="ECO:0000259" key="2">
    <source>
        <dbReference type="Pfam" id="PF10551"/>
    </source>
</evidence>
<dbReference type="EMBL" id="JAPQKR010000015">
    <property type="protein sequence ID" value="KAJ5195560.1"/>
    <property type="molecule type" value="Genomic_DNA"/>
</dbReference>
<reference evidence="3" key="2">
    <citation type="journal article" date="2023" name="IMA Fungus">
        <title>Comparative genomic study of the Penicillium genus elucidates a diverse pangenome and 15 lateral gene transfer events.</title>
        <authorList>
            <person name="Petersen C."/>
            <person name="Sorensen T."/>
            <person name="Nielsen M.R."/>
            <person name="Sondergaard T.E."/>
            <person name="Sorensen J.L."/>
            <person name="Fitzpatrick D.A."/>
            <person name="Frisvad J.C."/>
            <person name="Nielsen K.L."/>
        </authorList>
    </citation>
    <scope>NUCLEOTIDE SEQUENCE</scope>
    <source>
        <strain evidence="3">IBT 15544</strain>
    </source>
</reference>
<accession>A0A9W9JES6</accession>
<evidence type="ECO:0000313" key="3">
    <source>
        <dbReference type="EMBL" id="KAJ5195560.1"/>
    </source>
</evidence>
<dbReference type="InterPro" id="IPR018289">
    <property type="entry name" value="MULE_transposase_dom"/>
</dbReference>
<dbReference type="PANTHER" id="PTHR31569:SF4">
    <property type="entry name" value="SWIM-TYPE DOMAIN-CONTAINING PROTEIN"/>
    <property type="match status" value="1"/>
</dbReference>
<feature type="region of interest" description="Disordered" evidence="1">
    <location>
        <begin position="439"/>
        <end position="471"/>
    </location>
</feature>
<dbReference type="RefSeq" id="XP_058306048.1">
    <property type="nucleotide sequence ID" value="XM_058456060.1"/>
</dbReference>
<dbReference type="AlphaFoldDB" id="A0A9W9JES6"/>
<comment type="caution">
    <text evidence="3">The sequence shown here is derived from an EMBL/GenBank/DDBJ whole genome shotgun (WGS) entry which is preliminary data.</text>
</comment>
<feature type="compositionally biased region" description="Polar residues" evidence="1">
    <location>
        <begin position="442"/>
        <end position="451"/>
    </location>
</feature>
<evidence type="ECO:0000313" key="4">
    <source>
        <dbReference type="Proteomes" id="UP001150904"/>
    </source>
</evidence>
<dbReference type="PANTHER" id="PTHR31569">
    <property type="entry name" value="SWIM-TYPE DOMAIN-CONTAINING PROTEIN"/>
    <property type="match status" value="1"/>
</dbReference>
<protein>
    <recommendedName>
        <fullName evidence="2">MULE transposase domain-containing protein</fullName>
    </recommendedName>
</protein>
<reference evidence="3" key="1">
    <citation type="submission" date="2022-12" db="EMBL/GenBank/DDBJ databases">
        <authorList>
            <person name="Petersen C."/>
        </authorList>
    </citation>
    <scope>NUCLEOTIDE SEQUENCE</scope>
    <source>
        <strain evidence="3">IBT 15544</strain>
    </source>
</reference>
<keyword evidence="4" id="KW-1185">Reference proteome</keyword>
<gene>
    <name evidence="3" type="ORF">N7498_008998</name>
</gene>
<feature type="region of interest" description="Disordered" evidence="1">
    <location>
        <begin position="288"/>
        <end position="309"/>
    </location>
</feature>
<feature type="compositionally biased region" description="Polar residues" evidence="1">
    <location>
        <begin position="462"/>
        <end position="471"/>
    </location>
</feature>